<comment type="caution">
    <text evidence="2">The sequence shown here is derived from an EMBL/GenBank/DDBJ whole genome shotgun (WGS) entry which is preliminary data.</text>
</comment>
<evidence type="ECO:0000313" key="2">
    <source>
        <dbReference type="EMBL" id="KAJ3836045.1"/>
    </source>
</evidence>
<dbReference type="EMBL" id="MU806354">
    <property type="protein sequence ID" value="KAJ3836045.1"/>
    <property type="molecule type" value="Genomic_DNA"/>
</dbReference>
<feature type="region of interest" description="Disordered" evidence="1">
    <location>
        <begin position="209"/>
        <end position="263"/>
    </location>
</feature>
<feature type="compositionally biased region" description="Polar residues" evidence="1">
    <location>
        <begin position="226"/>
        <end position="246"/>
    </location>
</feature>
<organism evidence="2 3">
    <name type="scientific">Lentinula raphanica</name>
    <dbReference type="NCBI Taxonomy" id="153919"/>
    <lineage>
        <taxon>Eukaryota</taxon>
        <taxon>Fungi</taxon>
        <taxon>Dikarya</taxon>
        <taxon>Basidiomycota</taxon>
        <taxon>Agaricomycotina</taxon>
        <taxon>Agaricomycetes</taxon>
        <taxon>Agaricomycetidae</taxon>
        <taxon>Agaricales</taxon>
        <taxon>Marasmiineae</taxon>
        <taxon>Omphalotaceae</taxon>
        <taxon>Lentinula</taxon>
    </lineage>
</organism>
<evidence type="ECO:0000256" key="1">
    <source>
        <dbReference type="SAM" id="MobiDB-lite"/>
    </source>
</evidence>
<feature type="region of interest" description="Disordered" evidence="1">
    <location>
        <begin position="146"/>
        <end position="181"/>
    </location>
</feature>
<keyword evidence="3" id="KW-1185">Reference proteome</keyword>
<reference evidence="2" key="1">
    <citation type="submission" date="2022-08" db="EMBL/GenBank/DDBJ databases">
        <authorList>
            <consortium name="DOE Joint Genome Institute"/>
            <person name="Min B."/>
            <person name="Riley R."/>
            <person name="Sierra-Patev S."/>
            <person name="Naranjo-Ortiz M."/>
            <person name="Looney B."/>
            <person name="Konkel Z."/>
            <person name="Slot J.C."/>
            <person name="Sakamoto Y."/>
            <person name="Steenwyk J.L."/>
            <person name="Rokas A."/>
            <person name="Carro J."/>
            <person name="Camarero S."/>
            <person name="Ferreira P."/>
            <person name="Molpeceres G."/>
            <person name="Ruiz-Duenas F.J."/>
            <person name="Serrano A."/>
            <person name="Henrissat B."/>
            <person name="Drula E."/>
            <person name="Hughes K.W."/>
            <person name="Mata J.L."/>
            <person name="Ishikawa N.K."/>
            <person name="Vargas-Isla R."/>
            <person name="Ushijima S."/>
            <person name="Smith C.A."/>
            <person name="Ahrendt S."/>
            <person name="Andreopoulos W."/>
            <person name="He G."/>
            <person name="Labutti K."/>
            <person name="Lipzen A."/>
            <person name="Ng V."/>
            <person name="Sandor L."/>
            <person name="Barry K."/>
            <person name="Martinez A.T."/>
            <person name="Xiao Y."/>
            <person name="Gibbons J.G."/>
            <person name="Terashima K."/>
            <person name="Hibbett D.S."/>
            <person name="Grigoriev I.V."/>
        </authorList>
    </citation>
    <scope>NUCLEOTIDE SEQUENCE</scope>
    <source>
        <strain evidence="2">TFB9207</strain>
    </source>
</reference>
<accession>A0AA38P4A1</accession>
<sequence>MHCNGPQSQVCTYFKKLEPSILPSKVVPPHGERYSKNSGAVLLPTSEFESKLRTAPKHEYAFLYISVYNVRSVKPRNAQSFKRRRMYPVLVLELEMASKDSNSSAIPKFEAVATPPWRNNPHNASPKDRSNSSTWAHYETVLPDPTHISPFAYPATPPSRHRKRHKQKSHNSGESCTLEPKSLVQSTSQIITMGWSFRMQLQDLDKQHNMYSSEEEDETERPDPYSNKSSVTSAREAGTRSSSRPSTHPHLSASSGSPHSARLISRPQRSMNETRQGNHVDHSYTRAQPDTARLARAYTKQVKELQTTTDVWRQDQCESENYVGFMFIIAYIFLIHLNHTRIPASGHCTNRDTTMCSWAIEVLNLTPVAIPSWEEILRSRRSSRSLLSHESNFD</sequence>
<dbReference type="AlphaFoldDB" id="A0AA38P4A1"/>
<dbReference type="Proteomes" id="UP001163846">
    <property type="component" value="Unassembled WGS sequence"/>
</dbReference>
<name>A0AA38P4A1_9AGAR</name>
<gene>
    <name evidence="2" type="ORF">F5878DRAFT_643850</name>
</gene>
<feature type="region of interest" description="Disordered" evidence="1">
    <location>
        <begin position="113"/>
        <end position="133"/>
    </location>
</feature>
<protein>
    <submittedName>
        <fullName evidence="2">Uncharacterized protein</fullName>
    </submittedName>
</protein>
<feature type="compositionally biased region" description="Basic residues" evidence="1">
    <location>
        <begin position="159"/>
        <end position="169"/>
    </location>
</feature>
<evidence type="ECO:0000313" key="3">
    <source>
        <dbReference type="Proteomes" id="UP001163846"/>
    </source>
</evidence>
<proteinExistence type="predicted"/>